<dbReference type="PANTHER" id="PTHR40727:SF1">
    <property type="entry name" value="BACTERIO-OPSIN ACTIVATOR"/>
    <property type="match status" value="1"/>
</dbReference>
<dbReference type="PANTHER" id="PTHR40727">
    <property type="entry name" value="TRANSCRIPTION REGULATOR, ENCODED NEXT TO RECA SUPERFAMILY ATPASE-RELATED"/>
    <property type="match status" value="1"/>
</dbReference>
<reference evidence="1 2" key="1">
    <citation type="submission" date="2018-10" db="EMBL/GenBank/DDBJ databases">
        <title>Genomic Encyclopedia of Type Strains, Phase IV (KMG-IV): sequencing the most valuable type-strain genomes for metagenomic binning, comparative biology and taxonomic classification.</title>
        <authorList>
            <person name="Goeker M."/>
        </authorList>
    </citation>
    <scope>NUCLEOTIDE SEQUENCE [LARGE SCALE GENOMIC DNA]</scope>
    <source>
        <strain evidence="1 2">DSM 15521</strain>
    </source>
</reference>
<organism evidence="1 2">
    <name type="scientific">Thermovibrio guaymasensis</name>
    <dbReference type="NCBI Taxonomy" id="240167"/>
    <lineage>
        <taxon>Bacteria</taxon>
        <taxon>Pseudomonadati</taxon>
        <taxon>Aquificota</taxon>
        <taxon>Aquificia</taxon>
        <taxon>Desulfurobacteriales</taxon>
        <taxon>Desulfurobacteriaceae</taxon>
        <taxon>Thermovibrio</taxon>
    </lineage>
</organism>
<dbReference type="RefSeq" id="WP_121169777.1">
    <property type="nucleotide sequence ID" value="NZ_RBIE01000001.1"/>
</dbReference>
<dbReference type="Proteomes" id="UP000280881">
    <property type="component" value="Unassembled WGS sequence"/>
</dbReference>
<dbReference type="OrthoDB" id="5372654at2"/>
<dbReference type="AlphaFoldDB" id="A0A420W889"/>
<protein>
    <submittedName>
        <fullName evidence="1">Putative regulatory domain-containing protein</fullName>
    </submittedName>
</protein>
<name>A0A420W889_9BACT</name>
<dbReference type="InterPro" id="IPR022285">
    <property type="entry name" value="CHP03879_regulat_dom_put"/>
</dbReference>
<sequence length="217" mass="24454">MVIEVKPQEVDYDALALRVFLKALELIGGPRKLFEYRNLTWVPSLMEAAYAVVLKNEAFKTEDEIAEFIGITKQTVRNMLSADPELVMMKLQGELEGKEVKVHTAGGLAKLAYEEVKKGNDYIAFVASVCEDYVKKHMETAETCPDIGLVWPVYVLKAIKGMDFPVDESKKEELKKRLENVKVKDVPATELIERIEFPIKSPADLLHKLAEAVKSRG</sequence>
<gene>
    <name evidence="1" type="ORF">C7457_0407</name>
</gene>
<evidence type="ECO:0000313" key="2">
    <source>
        <dbReference type="Proteomes" id="UP000280881"/>
    </source>
</evidence>
<proteinExistence type="predicted"/>
<keyword evidence="2" id="KW-1185">Reference proteome</keyword>
<evidence type="ECO:0000313" key="1">
    <source>
        <dbReference type="EMBL" id="RKQ63533.1"/>
    </source>
</evidence>
<comment type="caution">
    <text evidence="1">The sequence shown here is derived from an EMBL/GenBank/DDBJ whole genome shotgun (WGS) entry which is preliminary data.</text>
</comment>
<dbReference type="EMBL" id="RBIE01000001">
    <property type="protein sequence ID" value="RKQ63533.1"/>
    <property type="molecule type" value="Genomic_DNA"/>
</dbReference>
<dbReference type="NCBIfam" id="TIGR03879">
    <property type="entry name" value="near_KaiC_dom"/>
    <property type="match status" value="1"/>
</dbReference>
<accession>A0A420W889</accession>